<proteinExistence type="predicted"/>
<feature type="transmembrane region" description="Helical" evidence="1">
    <location>
        <begin position="20"/>
        <end position="37"/>
    </location>
</feature>
<organism evidence="2 3">
    <name type="scientific">Effrenium voratum</name>
    <dbReference type="NCBI Taxonomy" id="2562239"/>
    <lineage>
        <taxon>Eukaryota</taxon>
        <taxon>Sar</taxon>
        <taxon>Alveolata</taxon>
        <taxon>Dinophyceae</taxon>
        <taxon>Suessiales</taxon>
        <taxon>Symbiodiniaceae</taxon>
        <taxon>Effrenium</taxon>
    </lineage>
</organism>
<keyword evidence="1" id="KW-0812">Transmembrane</keyword>
<accession>A0AA36NGF3</accession>
<protein>
    <submittedName>
        <fullName evidence="2">Uncharacterized protein</fullName>
    </submittedName>
</protein>
<dbReference type="Proteomes" id="UP001178507">
    <property type="component" value="Unassembled WGS sequence"/>
</dbReference>
<dbReference type="AlphaFoldDB" id="A0AA36NGF3"/>
<sequence length="227" mass="24677">MAWSGAALSELKVALEDATVLVLLLEVLAVIAWFRAIRGSKSMRQAVREAPTATLVALPETDEAPVCRSLSEPTAAEQAPGPMCRSVSDSLATSAQAVSGELDTLLEHLERCLMKVQLAQGRAARPRAELELLTLLGAARDLLERSLREPRSLLAQVFGTRDRVARLRAVLDALRLSKGEVVASDVIGQRCRAEIGRQAAVPRERRNIQLGFVVVGLPWCPMRIGRK</sequence>
<comment type="caution">
    <text evidence="2">The sequence shown here is derived from an EMBL/GenBank/DDBJ whole genome shotgun (WGS) entry which is preliminary data.</text>
</comment>
<name>A0AA36NGF3_9DINO</name>
<gene>
    <name evidence="2" type="ORF">EVOR1521_LOCUS25238</name>
</gene>
<evidence type="ECO:0000256" key="1">
    <source>
        <dbReference type="SAM" id="Phobius"/>
    </source>
</evidence>
<keyword evidence="1" id="KW-0472">Membrane</keyword>
<evidence type="ECO:0000313" key="2">
    <source>
        <dbReference type="EMBL" id="CAJ1402321.1"/>
    </source>
</evidence>
<reference evidence="2" key="1">
    <citation type="submission" date="2023-08" db="EMBL/GenBank/DDBJ databases">
        <authorList>
            <person name="Chen Y."/>
            <person name="Shah S."/>
            <person name="Dougan E. K."/>
            <person name="Thang M."/>
            <person name="Chan C."/>
        </authorList>
    </citation>
    <scope>NUCLEOTIDE SEQUENCE</scope>
</reference>
<dbReference type="EMBL" id="CAUJNA010003448">
    <property type="protein sequence ID" value="CAJ1402321.1"/>
    <property type="molecule type" value="Genomic_DNA"/>
</dbReference>
<evidence type="ECO:0000313" key="3">
    <source>
        <dbReference type="Proteomes" id="UP001178507"/>
    </source>
</evidence>
<keyword evidence="3" id="KW-1185">Reference proteome</keyword>
<keyword evidence="1" id="KW-1133">Transmembrane helix</keyword>